<feature type="compositionally biased region" description="Basic and acidic residues" evidence="5">
    <location>
        <begin position="1"/>
        <end position="20"/>
    </location>
</feature>
<feature type="compositionally biased region" description="Polar residues" evidence="5">
    <location>
        <begin position="25"/>
        <end position="36"/>
    </location>
</feature>
<organism evidence="6 7">
    <name type="scientific">Limulus polyphemus</name>
    <name type="common">Atlantic horseshoe crab</name>
    <dbReference type="NCBI Taxonomy" id="6850"/>
    <lineage>
        <taxon>Eukaryota</taxon>
        <taxon>Metazoa</taxon>
        <taxon>Ecdysozoa</taxon>
        <taxon>Arthropoda</taxon>
        <taxon>Chelicerata</taxon>
        <taxon>Merostomata</taxon>
        <taxon>Xiphosura</taxon>
        <taxon>Limulidae</taxon>
        <taxon>Limulus</taxon>
    </lineage>
</organism>
<name>A0ABM1B5I0_LIMPO</name>
<dbReference type="Gene3D" id="3.30.470.160">
    <property type="entry name" value="Inositol polyphosphate kinase"/>
    <property type="match status" value="1"/>
</dbReference>
<dbReference type="Pfam" id="PF03770">
    <property type="entry name" value="IPK"/>
    <property type="match status" value="1"/>
</dbReference>
<evidence type="ECO:0000256" key="1">
    <source>
        <dbReference type="ARBA" id="ARBA00007374"/>
    </source>
</evidence>
<feature type="region of interest" description="Disordered" evidence="5">
    <location>
        <begin position="1"/>
        <end position="80"/>
    </location>
</feature>
<evidence type="ECO:0000256" key="3">
    <source>
        <dbReference type="ARBA" id="ARBA00022777"/>
    </source>
</evidence>
<dbReference type="PANTHER" id="PTHR12400">
    <property type="entry name" value="INOSITOL POLYPHOSPHATE KINASE"/>
    <property type="match status" value="1"/>
</dbReference>
<dbReference type="RefSeq" id="XP_013775237.1">
    <property type="nucleotide sequence ID" value="XM_013919783.2"/>
</dbReference>
<comment type="similarity">
    <text evidence="1 4">Belongs to the inositol phosphokinase (IPK) family.</text>
</comment>
<feature type="compositionally biased region" description="Basic and acidic residues" evidence="5">
    <location>
        <begin position="56"/>
        <end position="78"/>
    </location>
</feature>
<dbReference type="EC" id="2.7.-.-" evidence="4"/>
<gene>
    <name evidence="7" type="primary">LOC106460100</name>
</gene>
<evidence type="ECO:0000256" key="5">
    <source>
        <dbReference type="SAM" id="MobiDB-lite"/>
    </source>
</evidence>
<evidence type="ECO:0000313" key="6">
    <source>
        <dbReference type="Proteomes" id="UP000694941"/>
    </source>
</evidence>
<keyword evidence="6" id="KW-1185">Reference proteome</keyword>
<sequence>MGSNQSREEKDRQEDSRRSIDVQAVSFQQATETCEFSNGKGGNDDEHDCQATGNGDAKKAEPTKIIKHKEDNQNETNKKIARKKWKQIARRAFRGSRQKMKLNESTDSGVSLGFDVLEKARSIENLDVEGLTLLQILAVNALELSAPASDVLLRNKNNNWIQLSGHEGSLAPAGPGTIWKKRNSDESEVQAYKELMQDSMADVVPKFYRDVEYNGENFMEIQDLLYGFTNPAIMDIKMGTRTFLEIEVQNTKARADLYEKMVKVDPNAPTAEERESGTITKLRYMQFRENLSSSSTLGFRIEGFKTEQKTQTKDLKLVKTKEDVRATMKLFLSDNEKVSGQLIDRLKVIRKKCEHSSFFHSHEVIGSSILLVHDAKKVSAWLIDFAKTKPLPEGVVINHRNPWAVGNHEDGYLFGLDNLISVLEDTFSRNTSSSLVE</sequence>
<evidence type="ECO:0000313" key="7">
    <source>
        <dbReference type="RefSeq" id="XP_013775237.1"/>
    </source>
</evidence>
<reference evidence="7" key="1">
    <citation type="submission" date="2025-08" db="UniProtKB">
        <authorList>
            <consortium name="RefSeq"/>
        </authorList>
    </citation>
    <scope>IDENTIFICATION</scope>
    <source>
        <tissue evidence="7">Muscle</tissue>
    </source>
</reference>
<protein>
    <recommendedName>
        <fullName evidence="4">Kinase</fullName>
        <ecNumber evidence="4">2.7.-.-</ecNumber>
    </recommendedName>
</protein>
<dbReference type="GeneID" id="106460100"/>
<dbReference type="InterPro" id="IPR005522">
    <property type="entry name" value="IPK"/>
</dbReference>
<dbReference type="SUPFAM" id="SSF56104">
    <property type="entry name" value="SAICAR synthase-like"/>
    <property type="match status" value="1"/>
</dbReference>
<evidence type="ECO:0000256" key="4">
    <source>
        <dbReference type="RuleBase" id="RU363090"/>
    </source>
</evidence>
<dbReference type="Proteomes" id="UP000694941">
    <property type="component" value="Unplaced"/>
</dbReference>
<keyword evidence="2 4" id="KW-0808">Transferase</keyword>
<dbReference type="PANTHER" id="PTHR12400:SF26">
    <property type="entry name" value="KINASE"/>
    <property type="match status" value="1"/>
</dbReference>
<evidence type="ECO:0000256" key="2">
    <source>
        <dbReference type="ARBA" id="ARBA00022679"/>
    </source>
</evidence>
<accession>A0ABM1B5I0</accession>
<dbReference type="InterPro" id="IPR038286">
    <property type="entry name" value="IPK_sf"/>
</dbReference>
<keyword evidence="3 4" id="KW-0418">Kinase</keyword>
<proteinExistence type="inferred from homology"/>